<feature type="region of interest" description="Disordered" evidence="1">
    <location>
        <begin position="42"/>
        <end position="75"/>
    </location>
</feature>
<feature type="region of interest" description="Disordered" evidence="1">
    <location>
        <begin position="102"/>
        <end position="127"/>
    </location>
</feature>
<organism evidence="2 3">
    <name type="scientific">Phaseolus angularis</name>
    <name type="common">Azuki bean</name>
    <name type="synonym">Vigna angularis</name>
    <dbReference type="NCBI Taxonomy" id="3914"/>
    <lineage>
        <taxon>Eukaryota</taxon>
        <taxon>Viridiplantae</taxon>
        <taxon>Streptophyta</taxon>
        <taxon>Embryophyta</taxon>
        <taxon>Tracheophyta</taxon>
        <taxon>Spermatophyta</taxon>
        <taxon>Magnoliopsida</taxon>
        <taxon>eudicotyledons</taxon>
        <taxon>Gunneridae</taxon>
        <taxon>Pentapetalae</taxon>
        <taxon>rosids</taxon>
        <taxon>fabids</taxon>
        <taxon>Fabales</taxon>
        <taxon>Fabaceae</taxon>
        <taxon>Papilionoideae</taxon>
        <taxon>50 kb inversion clade</taxon>
        <taxon>NPAAA clade</taxon>
        <taxon>indigoferoid/millettioid clade</taxon>
        <taxon>Phaseoleae</taxon>
        <taxon>Vigna</taxon>
    </lineage>
</organism>
<name>A0A0L9VQR4_PHAAN</name>
<evidence type="ECO:0000256" key="1">
    <source>
        <dbReference type="SAM" id="MobiDB-lite"/>
    </source>
</evidence>
<gene>
    <name evidence="2" type="ORF">LR48_Vigan11g032500</name>
</gene>
<dbReference type="EMBL" id="CM003381">
    <property type="protein sequence ID" value="KOM57293.1"/>
    <property type="molecule type" value="Genomic_DNA"/>
</dbReference>
<proteinExistence type="predicted"/>
<evidence type="ECO:0000313" key="3">
    <source>
        <dbReference type="Proteomes" id="UP000053144"/>
    </source>
</evidence>
<dbReference type="Proteomes" id="UP000053144">
    <property type="component" value="Chromosome 11"/>
</dbReference>
<protein>
    <submittedName>
        <fullName evidence="2">Uncharacterized protein</fullName>
    </submittedName>
</protein>
<sequence length="175" mass="19030">MAATTWRGAVLPVNTVAGSANPASLHPAFNVFQQAQGMVLHGPAAPTRSSSWRRKHQRPPSKLHSRRKQQLRTSPAATILKRQTRSSIEAWRALGPPCIQQATSPVTAEKEIPVQQESSPKTRSGVAATMSGKQFTFKGEECHEEETVSLVGAESCKGWWEDEETVTAGMKKGVT</sequence>
<evidence type="ECO:0000313" key="2">
    <source>
        <dbReference type="EMBL" id="KOM57293.1"/>
    </source>
</evidence>
<feature type="compositionally biased region" description="Basic residues" evidence="1">
    <location>
        <begin position="51"/>
        <end position="70"/>
    </location>
</feature>
<dbReference type="AlphaFoldDB" id="A0A0L9VQR4"/>
<accession>A0A0L9VQR4</accession>
<dbReference type="Gramene" id="KOM57293">
    <property type="protein sequence ID" value="KOM57293"/>
    <property type="gene ID" value="LR48_Vigan11g032500"/>
</dbReference>
<reference evidence="3" key="1">
    <citation type="journal article" date="2015" name="Proc. Natl. Acad. Sci. U.S.A.">
        <title>Genome sequencing of adzuki bean (Vigna angularis) provides insight into high starch and low fat accumulation and domestication.</title>
        <authorList>
            <person name="Yang K."/>
            <person name="Tian Z."/>
            <person name="Chen C."/>
            <person name="Luo L."/>
            <person name="Zhao B."/>
            <person name="Wang Z."/>
            <person name="Yu L."/>
            <person name="Li Y."/>
            <person name="Sun Y."/>
            <person name="Li W."/>
            <person name="Chen Y."/>
            <person name="Li Y."/>
            <person name="Zhang Y."/>
            <person name="Ai D."/>
            <person name="Zhao J."/>
            <person name="Shang C."/>
            <person name="Ma Y."/>
            <person name="Wu B."/>
            <person name="Wang M."/>
            <person name="Gao L."/>
            <person name="Sun D."/>
            <person name="Zhang P."/>
            <person name="Guo F."/>
            <person name="Wang W."/>
            <person name="Li Y."/>
            <person name="Wang J."/>
            <person name="Varshney R.K."/>
            <person name="Wang J."/>
            <person name="Ling H.Q."/>
            <person name="Wan P."/>
        </authorList>
    </citation>
    <scope>NUCLEOTIDE SEQUENCE</scope>
    <source>
        <strain evidence="3">cv. Jingnong 6</strain>
    </source>
</reference>